<evidence type="ECO:0000256" key="6">
    <source>
        <dbReference type="ARBA" id="ARBA00023242"/>
    </source>
</evidence>
<dbReference type="PANTHER" id="PTHR18359:SF0">
    <property type="entry name" value="U3 SMALL NUCLEOLAR RNA-ASSOCIATED PROTEIN 18 HOMOLOG"/>
    <property type="match status" value="1"/>
</dbReference>
<keyword evidence="2" id="KW-0698">rRNA processing</keyword>
<name>A0A6L2PLS5_COPFO</name>
<dbReference type="AlphaFoldDB" id="A0A6L2PLS5"/>
<dbReference type="InterPro" id="IPR036322">
    <property type="entry name" value="WD40_repeat_dom_sf"/>
</dbReference>
<dbReference type="EMBL" id="BLKM01007580">
    <property type="protein sequence ID" value="GFG31027.1"/>
    <property type="molecule type" value="Genomic_DNA"/>
</dbReference>
<dbReference type="InterPro" id="IPR015943">
    <property type="entry name" value="WD40/YVTN_repeat-like_dom_sf"/>
</dbReference>
<accession>A0A6L2PLS5</accession>
<dbReference type="Gene3D" id="2.130.10.10">
    <property type="entry name" value="YVTN repeat-like/Quinoprotein amine dehydrogenase"/>
    <property type="match status" value="1"/>
</dbReference>
<dbReference type="InParanoid" id="A0A6L2PLS5"/>
<comment type="caution">
    <text evidence="13">The sequence shown here is derived from an EMBL/GenBank/DDBJ whole genome shotgun (WGS) entry which is preliminary data.</text>
</comment>
<evidence type="ECO:0000256" key="11">
    <source>
        <dbReference type="PROSITE-ProRule" id="PRU00221"/>
    </source>
</evidence>
<evidence type="ECO:0000313" key="14">
    <source>
        <dbReference type="Proteomes" id="UP000502823"/>
    </source>
</evidence>
<dbReference type="PANTHER" id="PTHR18359">
    <property type="entry name" value="WD-REPEAT PROTEIN-RELATED"/>
    <property type="match status" value="1"/>
</dbReference>
<sequence length="506" mass="54902">MDTFSSVMHRNGSANKKRRQNDRYAESCVPKKKRKGKPENINICPLGELARREEQRLEKLVLGDGSDLLNDESEVPSCSQTSAMEDSGVEEGTSDSSPQMSDTLASPEREPAWQDEEDVNICVTDAMCAQGKCVPDVLSGGTSSDAYSRILKYKFEATHCGNFLARRSSVLRKGTIEVKRVRDLNHDTYMEGSIIKAVQFHPTATVALVAGLSGVASLFQVDGKSNTKLHSVHFDRYPIRCARFVPSGEQFIVGSQHHGFFHTYDMMVCRNVRAVPSQGLGITNTKNFELSPDGKLLAVCGRFGKIHLLAVNTLEGAGVLKMNSEVSAVAFDNDGSHIFSHGEGGEVYIWDIRTRRCSGRFTDDGCIWGSSVAVAPGGRFVACGSRSGVVNVYETAAVLSSTNHAPKPAKVLLNLTTSVTAVKFNASSEVMAMASDGKDNALRLVHFPSMTVFKNFPGSTQSVLAQPQCLDFSPGSGYLAVGNNKGTALLYSEDFAFISSFFKPVF</sequence>
<keyword evidence="4 11" id="KW-0853">WD repeat</keyword>
<evidence type="ECO:0000256" key="3">
    <source>
        <dbReference type="ARBA" id="ARBA00022553"/>
    </source>
</evidence>
<feature type="compositionally biased region" description="Polar residues" evidence="12">
    <location>
        <begin position="1"/>
        <end position="14"/>
    </location>
</feature>
<dbReference type="Pfam" id="PF00400">
    <property type="entry name" value="WD40"/>
    <property type="match status" value="1"/>
</dbReference>
<evidence type="ECO:0000256" key="8">
    <source>
        <dbReference type="ARBA" id="ARBA00058527"/>
    </source>
</evidence>
<feature type="compositionally biased region" description="Polar residues" evidence="12">
    <location>
        <begin position="94"/>
        <end position="104"/>
    </location>
</feature>
<dbReference type="OrthoDB" id="1935146at2759"/>
<organism evidence="13 14">
    <name type="scientific">Coptotermes formosanus</name>
    <name type="common">Formosan subterranean termite</name>
    <dbReference type="NCBI Taxonomy" id="36987"/>
    <lineage>
        <taxon>Eukaryota</taxon>
        <taxon>Metazoa</taxon>
        <taxon>Ecdysozoa</taxon>
        <taxon>Arthropoda</taxon>
        <taxon>Hexapoda</taxon>
        <taxon>Insecta</taxon>
        <taxon>Pterygota</taxon>
        <taxon>Neoptera</taxon>
        <taxon>Polyneoptera</taxon>
        <taxon>Dictyoptera</taxon>
        <taxon>Blattodea</taxon>
        <taxon>Blattoidea</taxon>
        <taxon>Termitoidae</taxon>
        <taxon>Rhinotermitidae</taxon>
        <taxon>Coptotermes</taxon>
    </lineage>
</organism>
<dbReference type="GO" id="GO:0006364">
    <property type="term" value="P:rRNA processing"/>
    <property type="evidence" value="ECO:0007669"/>
    <property type="project" value="UniProtKB-KW"/>
</dbReference>
<feature type="region of interest" description="Disordered" evidence="12">
    <location>
        <begin position="1"/>
        <end position="42"/>
    </location>
</feature>
<proteinExistence type="inferred from homology"/>
<dbReference type="SUPFAM" id="SSF50978">
    <property type="entry name" value="WD40 repeat-like"/>
    <property type="match status" value="1"/>
</dbReference>
<keyword evidence="6" id="KW-0539">Nucleus</keyword>
<dbReference type="FunCoup" id="A0A6L2PLS5">
    <property type="interactions" value="1712"/>
</dbReference>
<evidence type="ECO:0000256" key="9">
    <source>
        <dbReference type="ARBA" id="ARBA00074442"/>
    </source>
</evidence>
<comment type="similarity">
    <text evidence="7">Belongs to the WD repeat UTP18 family.</text>
</comment>
<dbReference type="InterPro" id="IPR045161">
    <property type="entry name" value="Utp18"/>
</dbReference>
<comment type="subcellular location">
    <subcellularLocation>
        <location evidence="1">Nucleus</location>
        <location evidence="1">Nucleolus</location>
    </subcellularLocation>
</comment>
<dbReference type="FunFam" id="2.130.10.10:FF:000121">
    <property type="entry name" value="U3 small nucleolar RNA-associated protein 18 homolog"/>
    <property type="match status" value="1"/>
</dbReference>
<evidence type="ECO:0000256" key="7">
    <source>
        <dbReference type="ARBA" id="ARBA00025767"/>
    </source>
</evidence>
<keyword evidence="3" id="KW-0597">Phosphoprotein</keyword>
<comment type="function">
    <text evidence="8">Part of the small subunit (SSU) processome, first precursor of the small eukaryotic ribosomal subunit. During the assembly of the SSU processome in the nucleolus, many ribosome biogenesis factors, an RNA chaperone and ribosomal proteins associate with the nascent pre-rRNA and work in concert to generate RNA folding, modifications, rearrangements and cleavage as well as targeted degradation of pre-ribosomal RNA by the RNA exosome. Involved in nucleolar processing of pre-18S ribosomal RNA.</text>
</comment>
<gene>
    <name evidence="13" type="ORF">Cfor_04403</name>
</gene>
<feature type="repeat" description="WD" evidence="11">
    <location>
        <begin position="319"/>
        <end position="360"/>
    </location>
</feature>
<evidence type="ECO:0000256" key="5">
    <source>
        <dbReference type="ARBA" id="ARBA00022737"/>
    </source>
</evidence>
<evidence type="ECO:0000256" key="1">
    <source>
        <dbReference type="ARBA" id="ARBA00004604"/>
    </source>
</evidence>
<evidence type="ECO:0000256" key="2">
    <source>
        <dbReference type="ARBA" id="ARBA00022552"/>
    </source>
</evidence>
<dbReference type="GO" id="GO:0032040">
    <property type="term" value="C:small-subunit processome"/>
    <property type="evidence" value="ECO:0007669"/>
    <property type="project" value="TreeGrafter"/>
</dbReference>
<evidence type="ECO:0000256" key="4">
    <source>
        <dbReference type="ARBA" id="ARBA00022574"/>
    </source>
</evidence>
<dbReference type="SMART" id="SM00320">
    <property type="entry name" value="WD40"/>
    <property type="match status" value="6"/>
</dbReference>
<reference evidence="14" key="1">
    <citation type="submission" date="2020-01" db="EMBL/GenBank/DDBJ databases">
        <title>Draft genome sequence of the Termite Coptotermes fromosanus.</title>
        <authorList>
            <person name="Itakura S."/>
            <person name="Yosikawa Y."/>
            <person name="Umezawa K."/>
        </authorList>
    </citation>
    <scope>NUCLEOTIDE SEQUENCE [LARGE SCALE GENOMIC DNA]</scope>
</reference>
<evidence type="ECO:0000256" key="10">
    <source>
        <dbReference type="ARBA" id="ARBA00075773"/>
    </source>
</evidence>
<dbReference type="Proteomes" id="UP000502823">
    <property type="component" value="Unassembled WGS sequence"/>
</dbReference>
<evidence type="ECO:0000313" key="13">
    <source>
        <dbReference type="EMBL" id="GFG31027.1"/>
    </source>
</evidence>
<protein>
    <recommendedName>
        <fullName evidence="9">U3 small nucleolar RNA-associated protein 18 homolog</fullName>
    </recommendedName>
    <alternativeName>
        <fullName evidence="10">WD repeat-containing protein 50</fullName>
    </alternativeName>
</protein>
<dbReference type="GO" id="GO:0034388">
    <property type="term" value="C:Pwp2p-containing subcomplex of 90S preribosome"/>
    <property type="evidence" value="ECO:0007669"/>
    <property type="project" value="TreeGrafter"/>
</dbReference>
<dbReference type="InterPro" id="IPR001680">
    <property type="entry name" value="WD40_rpt"/>
</dbReference>
<evidence type="ECO:0000256" key="12">
    <source>
        <dbReference type="SAM" id="MobiDB-lite"/>
    </source>
</evidence>
<dbReference type="PROSITE" id="PS50082">
    <property type="entry name" value="WD_REPEATS_2"/>
    <property type="match status" value="1"/>
</dbReference>
<keyword evidence="14" id="KW-1185">Reference proteome</keyword>
<keyword evidence="5" id="KW-0677">Repeat</keyword>
<feature type="region of interest" description="Disordered" evidence="12">
    <location>
        <begin position="62"/>
        <end position="113"/>
    </location>
</feature>